<organism evidence="3 4">
    <name type="scientific">Mesorhizobium denitrificans</name>
    <dbReference type="NCBI Taxonomy" id="2294114"/>
    <lineage>
        <taxon>Bacteria</taxon>
        <taxon>Pseudomonadati</taxon>
        <taxon>Pseudomonadota</taxon>
        <taxon>Alphaproteobacteria</taxon>
        <taxon>Hyphomicrobiales</taxon>
        <taxon>Phyllobacteriaceae</taxon>
        <taxon>Mesorhizobium</taxon>
    </lineage>
</organism>
<gene>
    <name evidence="3" type="ORF">DY251_05845</name>
</gene>
<dbReference type="Proteomes" id="UP000262379">
    <property type="component" value="Unassembled WGS sequence"/>
</dbReference>
<feature type="region of interest" description="Disordered" evidence="1">
    <location>
        <begin position="20"/>
        <end position="77"/>
    </location>
</feature>
<feature type="domain" description="Smr" evidence="2">
    <location>
        <begin position="97"/>
        <end position="180"/>
    </location>
</feature>
<dbReference type="PROSITE" id="PS50828">
    <property type="entry name" value="SMR"/>
    <property type="match status" value="1"/>
</dbReference>
<dbReference type="SUPFAM" id="SSF160443">
    <property type="entry name" value="SMR domain-like"/>
    <property type="match status" value="1"/>
</dbReference>
<dbReference type="PANTHER" id="PTHR35562">
    <property type="entry name" value="DNA ENDONUCLEASE SMRA-RELATED"/>
    <property type="match status" value="1"/>
</dbReference>
<name>A0A371XGZ4_9HYPH</name>
<evidence type="ECO:0000256" key="1">
    <source>
        <dbReference type="SAM" id="MobiDB-lite"/>
    </source>
</evidence>
<dbReference type="Gene3D" id="3.30.1370.110">
    <property type="match status" value="1"/>
</dbReference>
<dbReference type="PANTHER" id="PTHR35562:SF2">
    <property type="entry name" value="DNA ENDONUCLEASE SMRA-RELATED"/>
    <property type="match status" value="1"/>
</dbReference>
<feature type="compositionally biased region" description="Basic and acidic residues" evidence="1">
    <location>
        <begin position="43"/>
        <end position="57"/>
    </location>
</feature>
<keyword evidence="4" id="KW-1185">Reference proteome</keyword>
<dbReference type="Pfam" id="PF01713">
    <property type="entry name" value="Smr"/>
    <property type="match status" value="1"/>
</dbReference>
<evidence type="ECO:0000259" key="2">
    <source>
        <dbReference type="PROSITE" id="PS50828"/>
    </source>
</evidence>
<dbReference type="InterPro" id="IPR002625">
    <property type="entry name" value="Smr_dom"/>
</dbReference>
<dbReference type="EMBL" id="QURN01000004">
    <property type="protein sequence ID" value="RFC68491.1"/>
    <property type="molecule type" value="Genomic_DNA"/>
</dbReference>
<reference evidence="4" key="1">
    <citation type="submission" date="2018-08" db="EMBL/GenBank/DDBJ databases">
        <authorList>
            <person name="Im W.T."/>
        </authorList>
    </citation>
    <scope>NUCLEOTIDE SEQUENCE [LARGE SCALE GENOMIC DNA]</scope>
    <source>
        <strain evidence="4">LA-28</strain>
    </source>
</reference>
<dbReference type="AlphaFoldDB" id="A0A371XGZ4"/>
<sequence>MSRSRSKDLTEEDRILWDLVARSVTPATTPKRSPKPDLAQVSPEKKPAAPSKPERTKPINLPSYQAPSPAPHTPRGHMDAQTIDKLARGRLALEARVDLHGMRQDEAYSLLLSFVARAHARGVRYVLVITGKGLSSGGDGVLKRSVPGWLATAPFRQYVSAHDGAARGHGGTGALYVRLKRVRAQ</sequence>
<proteinExistence type="predicted"/>
<accession>A0A371XGZ4</accession>
<dbReference type="RefSeq" id="WP_116622927.1">
    <property type="nucleotide sequence ID" value="NZ_QURN01000004.1"/>
</dbReference>
<comment type="caution">
    <text evidence="3">The sequence shown here is derived from an EMBL/GenBank/DDBJ whole genome shotgun (WGS) entry which is preliminary data.</text>
</comment>
<dbReference type="SMART" id="SM00463">
    <property type="entry name" value="SMR"/>
    <property type="match status" value="1"/>
</dbReference>
<dbReference type="InterPro" id="IPR036063">
    <property type="entry name" value="Smr_dom_sf"/>
</dbReference>
<evidence type="ECO:0000313" key="3">
    <source>
        <dbReference type="EMBL" id="RFC68491.1"/>
    </source>
</evidence>
<evidence type="ECO:0000313" key="4">
    <source>
        <dbReference type="Proteomes" id="UP000262379"/>
    </source>
</evidence>
<protein>
    <submittedName>
        <fullName evidence="3">DNA mismatch repair protein MutS</fullName>
    </submittedName>
</protein>